<dbReference type="AlphaFoldDB" id="A0A6A2Y528"/>
<evidence type="ECO:0000256" key="3">
    <source>
        <dbReference type="ARBA" id="ARBA00008723"/>
    </source>
</evidence>
<dbReference type="GO" id="GO:0046872">
    <property type="term" value="F:metal ion binding"/>
    <property type="evidence" value="ECO:0007669"/>
    <property type="project" value="InterPro"/>
</dbReference>
<keyword evidence="12" id="KW-1185">Reference proteome</keyword>
<comment type="catalytic activity">
    <reaction evidence="1 9">
        <text>a phosphate monoester + H2O = an alcohol + phosphate</text>
        <dbReference type="Rhea" id="RHEA:15017"/>
        <dbReference type="ChEBI" id="CHEBI:15377"/>
        <dbReference type="ChEBI" id="CHEBI:30879"/>
        <dbReference type="ChEBI" id="CHEBI:43474"/>
        <dbReference type="ChEBI" id="CHEBI:67140"/>
        <dbReference type="EC" id="3.1.3.2"/>
    </reaction>
</comment>
<dbReference type="SUPFAM" id="SSF53098">
    <property type="entry name" value="Ribonuclease H-like"/>
    <property type="match status" value="1"/>
</dbReference>
<dbReference type="GO" id="GO:0003993">
    <property type="term" value="F:acid phosphatase activity"/>
    <property type="evidence" value="ECO:0007669"/>
    <property type="project" value="UniProtKB-EC"/>
</dbReference>
<dbReference type="InterPro" id="IPR004843">
    <property type="entry name" value="Calcineurin-like_PHP"/>
</dbReference>
<evidence type="ECO:0000256" key="1">
    <source>
        <dbReference type="ARBA" id="ARBA00000032"/>
    </source>
</evidence>
<dbReference type="InterPro" id="IPR043502">
    <property type="entry name" value="DNA/RNA_pol_sf"/>
</dbReference>
<dbReference type="SUPFAM" id="SSF56300">
    <property type="entry name" value="Metallo-dependent phosphatases"/>
    <property type="match status" value="1"/>
</dbReference>
<dbReference type="CDD" id="cd00839">
    <property type="entry name" value="MPP_PAPs"/>
    <property type="match status" value="1"/>
</dbReference>
<evidence type="ECO:0000256" key="2">
    <source>
        <dbReference type="ARBA" id="ARBA00001962"/>
    </source>
</evidence>
<accession>A0A6A2Y528</accession>
<evidence type="ECO:0000256" key="4">
    <source>
        <dbReference type="ARBA" id="ARBA00022729"/>
    </source>
</evidence>
<reference evidence="11" key="1">
    <citation type="submission" date="2019-09" db="EMBL/GenBank/DDBJ databases">
        <title>Draft genome information of white flower Hibiscus syriacus.</title>
        <authorList>
            <person name="Kim Y.-M."/>
        </authorList>
    </citation>
    <scope>NUCLEOTIDE SEQUENCE [LARGE SCALE GENOMIC DNA]</scope>
    <source>
        <strain evidence="11">YM2019G1</strain>
    </source>
</reference>
<dbReference type="SUPFAM" id="SSF49363">
    <property type="entry name" value="Purple acid phosphatase, N-terminal domain"/>
    <property type="match status" value="1"/>
</dbReference>
<dbReference type="EC" id="3.1.3.2" evidence="9"/>
<dbReference type="GO" id="GO:0015074">
    <property type="term" value="P:DNA integration"/>
    <property type="evidence" value="ECO:0007669"/>
    <property type="project" value="InterPro"/>
</dbReference>
<dbReference type="PROSITE" id="PS50994">
    <property type="entry name" value="INTEGRASE"/>
    <property type="match status" value="1"/>
</dbReference>
<dbReference type="Proteomes" id="UP000436088">
    <property type="component" value="Unassembled WGS sequence"/>
</dbReference>
<keyword evidence="4" id="KW-0732">Signal</keyword>
<evidence type="ECO:0000256" key="8">
    <source>
        <dbReference type="ARBA" id="ARBA00023180"/>
    </source>
</evidence>
<comment type="caution">
    <text evidence="11">The sequence shown here is derived from an EMBL/GenBank/DDBJ whole genome shotgun (WGS) entry which is preliminary data.</text>
</comment>
<sequence length="1126" mass="126348">MASSTVNLTVQHIPKHDIVKLSESTYLLWKHQVMLIIDGYGLLKYVSNDASTPKVLPHLTGLKSMLTIWSAISRLFGARSSAKVSALRHNLHSQRKAGLTLDINFLCDSASANVVTHAGDKDCQDSRSNITGLITSILGRLTLLCRSFGSVPYYQGGHLFTPQVSYPMSMLPMGVVSSDSSLGSNIGKNPFGPSMTSSPTVFVSTVPSGNVSTNIADTVWYPDTGATHHVTNDLSVFNSGATYTDVWGPTPIISTDGFAYYVSLIDVYSRHTWIYLLKRKYEIDGGGEYQALKGWFLANGVQQRVSCPSTFEQNRKVEKKHRHIVEMCLALLVEPALPLKFWNHAFVSAVHLINQLPTEVLNGKSPFEGKTVDRSHGGTGSSVNVLPIIQPTQGSSQITREAPNSTCDYRKNPGTHLSDVSHAAVAVEDNVCAGNGLITPAEETDLGENESHASTNFNGNTVKYELGLCEESQPAEEQCNKEQGNVHPMVTRSKSGIRKPKIFQVVCSDKEPRTIREVMKSSEWKVAAQAEYNALVKNNTCTLVSLPSGKKPPGIDYHEVFSPVVKPATARIVLSLVLSKRWSLKQVDINNAFLNKVLAEEVYMMQPPGYEQGDGSLVCKLNKAIYGLKQASRAWFERLKEYLEDQRFVLSRSDASLFVKEITGNIVYLLVYVDDIIVTGSCEKEVQGDEIILSQQKYIRDLLCKSSLEDAKGLPTPMATSCKLIVDTGTPIKDATHYWSVVGVLQYVVITRPDITFVVNRVCQFMQSPYDVHLQAVKHILRYLQATVDFGLSFSASSHLSLTRFADINWGLDADDRQVEYRSVARVTAEMAWLESLLSELCVTVHGKFVLWEMVAAGKRFVQEVPAFEQVADVLTKPLSAPISDYIHHVLVYGLKFDTKYYYKTGNGKSAREFWFQTPPMIGPDIPYKFGIIMGHRAQSVLFLGDLSYADRYQYNDVGIRWDSWGRFVERSTAYQPWICSAGNREIEYMPYMLFRLNRNFFDILHLISLLKAAVLCVKYTPQYQWLKDELKRVDREKTPWLIVLMHVPIYNSNEAHFMEGKSMRAVFEEWFIHQKVYVIFSSHVRAYERSHRISNIRYNISSGECYPIRDESAPVYITVGDVGHQ</sequence>
<dbReference type="Pfam" id="PF00149">
    <property type="entry name" value="Metallophos"/>
    <property type="match status" value="1"/>
</dbReference>
<dbReference type="GO" id="GO:0003676">
    <property type="term" value="F:nucleic acid binding"/>
    <property type="evidence" value="ECO:0007669"/>
    <property type="project" value="InterPro"/>
</dbReference>
<dbReference type="InterPro" id="IPR001584">
    <property type="entry name" value="Integrase_cat-core"/>
</dbReference>
<dbReference type="InterPro" id="IPR012337">
    <property type="entry name" value="RNaseH-like_sf"/>
</dbReference>
<dbReference type="EMBL" id="VEPZ02001389">
    <property type="protein sequence ID" value="KAE8676085.1"/>
    <property type="molecule type" value="Genomic_DNA"/>
</dbReference>
<proteinExistence type="inferred from homology"/>
<dbReference type="InterPro" id="IPR008963">
    <property type="entry name" value="Purple_acid_Pase-like_N"/>
</dbReference>
<dbReference type="InterPro" id="IPR029052">
    <property type="entry name" value="Metallo-depent_PP-like"/>
</dbReference>
<evidence type="ECO:0000313" key="12">
    <source>
        <dbReference type="Proteomes" id="UP000436088"/>
    </source>
</evidence>
<dbReference type="Gene3D" id="3.30.420.10">
    <property type="entry name" value="Ribonuclease H-like superfamily/Ribonuclease H"/>
    <property type="match status" value="1"/>
</dbReference>
<protein>
    <recommendedName>
        <fullName evidence="9">Purple acid phosphatase</fullName>
        <ecNumber evidence="9">3.1.3.2</ecNumber>
    </recommendedName>
</protein>
<comment type="similarity">
    <text evidence="3 9">Belongs to the metallophosphoesterase superfamily. Purple acid phosphatase family.</text>
</comment>
<dbReference type="SUPFAM" id="SSF56672">
    <property type="entry name" value="DNA/RNA polymerases"/>
    <property type="match status" value="1"/>
</dbReference>
<keyword evidence="7" id="KW-0408">Iron</keyword>
<dbReference type="InterPro" id="IPR036397">
    <property type="entry name" value="RNaseH_sf"/>
</dbReference>
<dbReference type="InterPro" id="IPR013103">
    <property type="entry name" value="RVT_2"/>
</dbReference>
<dbReference type="PANTHER" id="PTHR22953:SF55">
    <property type="entry name" value="BIFUNCTIONAL PURPLE ACID PHOSPHATASE 26"/>
    <property type="match status" value="1"/>
</dbReference>
<keyword evidence="8" id="KW-0325">Glycoprotein</keyword>
<dbReference type="PANTHER" id="PTHR22953">
    <property type="entry name" value="ACID PHOSPHATASE RELATED"/>
    <property type="match status" value="1"/>
</dbReference>
<evidence type="ECO:0000259" key="10">
    <source>
        <dbReference type="PROSITE" id="PS50994"/>
    </source>
</evidence>
<organism evidence="11 12">
    <name type="scientific">Hibiscus syriacus</name>
    <name type="common">Rose of Sharon</name>
    <dbReference type="NCBI Taxonomy" id="106335"/>
    <lineage>
        <taxon>Eukaryota</taxon>
        <taxon>Viridiplantae</taxon>
        <taxon>Streptophyta</taxon>
        <taxon>Embryophyta</taxon>
        <taxon>Tracheophyta</taxon>
        <taxon>Spermatophyta</taxon>
        <taxon>Magnoliopsida</taxon>
        <taxon>eudicotyledons</taxon>
        <taxon>Gunneridae</taxon>
        <taxon>Pentapetalae</taxon>
        <taxon>rosids</taxon>
        <taxon>malvids</taxon>
        <taxon>Malvales</taxon>
        <taxon>Malvaceae</taxon>
        <taxon>Malvoideae</taxon>
        <taxon>Hibiscus</taxon>
    </lineage>
</organism>
<name>A0A6A2Y528_HIBSY</name>
<evidence type="ECO:0000313" key="11">
    <source>
        <dbReference type="EMBL" id="KAE8676085.1"/>
    </source>
</evidence>
<dbReference type="Pfam" id="PF07727">
    <property type="entry name" value="RVT_2"/>
    <property type="match status" value="1"/>
</dbReference>
<evidence type="ECO:0000256" key="5">
    <source>
        <dbReference type="ARBA" id="ARBA00022801"/>
    </source>
</evidence>
<dbReference type="Gene3D" id="3.60.21.10">
    <property type="match status" value="1"/>
</dbReference>
<keyword evidence="5 9" id="KW-0378">Hydrolase</keyword>
<dbReference type="Gene3D" id="2.60.40.380">
    <property type="entry name" value="Purple acid phosphatase-like, N-terminal"/>
    <property type="match status" value="1"/>
</dbReference>
<feature type="domain" description="Integrase catalytic" evidence="10">
    <location>
        <begin position="203"/>
        <end position="374"/>
    </location>
</feature>
<dbReference type="InterPro" id="IPR039331">
    <property type="entry name" value="PAPs-like"/>
</dbReference>
<dbReference type="InterPro" id="IPR041792">
    <property type="entry name" value="MPP_PAP"/>
</dbReference>
<keyword evidence="6" id="KW-0862">Zinc</keyword>
<comment type="cofactor">
    <cofactor evidence="2">
        <name>Fe cation</name>
        <dbReference type="ChEBI" id="CHEBI:24875"/>
    </cofactor>
</comment>
<evidence type="ECO:0000256" key="6">
    <source>
        <dbReference type="ARBA" id="ARBA00022833"/>
    </source>
</evidence>
<evidence type="ECO:0000256" key="7">
    <source>
        <dbReference type="ARBA" id="ARBA00023004"/>
    </source>
</evidence>
<gene>
    <name evidence="11" type="ORF">F3Y22_tig00111634pilonHSYRG00187</name>
</gene>
<evidence type="ECO:0000256" key="9">
    <source>
        <dbReference type="RuleBase" id="RU361203"/>
    </source>
</evidence>